<dbReference type="EMBL" id="CALNXI010000886">
    <property type="protein sequence ID" value="CAH3145130.1"/>
    <property type="molecule type" value="Genomic_DNA"/>
</dbReference>
<accession>A0ABN8PP15</accession>
<reference evidence="4 5" key="1">
    <citation type="submission" date="2022-05" db="EMBL/GenBank/DDBJ databases">
        <authorList>
            <consortium name="Genoscope - CEA"/>
            <person name="William W."/>
        </authorList>
    </citation>
    <scope>NUCLEOTIDE SEQUENCE [LARGE SCALE GENOMIC DNA]</scope>
</reference>
<evidence type="ECO:0000256" key="2">
    <source>
        <dbReference type="SAM" id="MobiDB-lite"/>
    </source>
</evidence>
<feature type="domain" description="SWIM-type" evidence="3">
    <location>
        <begin position="304"/>
        <end position="340"/>
    </location>
</feature>
<dbReference type="PROSITE" id="PS50966">
    <property type="entry name" value="ZF_SWIM"/>
    <property type="match status" value="1"/>
</dbReference>
<feature type="non-terminal residue" evidence="4">
    <location>
        <position position="519"/>
    </location>
</feature>
<keyword evidence="1" id="KW-0863">Zinc-finger</keyword>
<gene>
    <name evidence="4" type="ORF">PEVE_00043407</name>
</gene>
<evidence type="ECO:0000313" key="4">
    <source>
        <dbReference type="EMBL" id="CAH3145130.1"/>
    </source>
</evidence>
<comment type="caution">
    <text evidence="4">The sequence shown here is derived from an EMBL/GenBank/DDBJ whole genome shotgun (WGS) entry which is preliminary data.</text>
</comment>
<evidence type="ECO:0000259" key="3">
    <source>
        <dbReference type="PROSITE" id="PS50966"/>
    </source>
</evidence>
<evidence type="ECO:0000256" key="1">
    <source>
        <dbReference type="PROSITE-ProRule" id="PRU00325"/>
    </source>
</evidence>
<feature type="region of interest" description="Disordered" evidence="2">
    <location>
        <begin position="364"/>
        <end position="388"/>
    </location>
</feature>
<dbReference type="InterPro" id="IPR007527">
    <property type="entry name" value="Znf_SWIM"/>
</dbReference>
<proteinExistence type="predicted"/>
<dbReference type="Proteomes" id="UP001159427">
    <property type="component" value="Unassembled WGS sequence"/>
</dbReference>
<organism evidence="4 5">
    <name type="scientific">Porites evermanni</name>
    <dbReference type="NCBI Taxonomy" id="104178"/>
    <lineage>
        <taxon>Eukaryota</taxon>
        <taxon>Metazoa</taxon>
        <taxon>Cnidaria</taxon>
        <taxon>Anthozoa</taxon>
        <taxon>Hexacorallia</taxon>
        <taxon>Scleractinia</taxon>
        <taxon>Fungiina</taxon>
        <taxon>Poritidae</taxon>
        <taxon>Porites</taxon>
    </lineage>
</organism>
<protein>
    <recommendedName>
        <fullName evidence="3">SWIM-type domain-containing protein</fullName>
    </recommendedName>
</protein>
<evidence type="ECO:0000313" key="5">
    <source>
        <dbReference type="Proteomes" id="UP001159427"/>
    </source>
</evidence>
<keyword evidence="1" id="KW-0479">Metal-binding</keyword>
<sequence length="519" mass="59992">MTYNCGPFYLTTLTFPNPMFVHRDARDKHPTTLAGIMTSASREVEDYEYLAANLKRKGIHTLTYGTDGETPLGTGFEKVFPIHGMPAGDTNIHLRCFDHVKTNISLKLTALKVPRSKQKEIIRELLGAEHNGKRIMGLVDSPTEEDFEKELKVAERQWPKQFVEWLHSSEGRLRPLSESMKKCMLRPVPHLDELVKAIYQMGEYRLSESYSHLQVNPLQWSQMTPQQRDARIKKVLGCTLPSKRTDEAITRKLSIGLAESQLTVHFPSYELKEIWRRAEIILSHYKVIELENDNFCVTEFASSYTVETKNEKISCDKSCKCFRDSGGLCHHFLVVTEEIEKIRGFIDSYKKSSNKLGKIINANLPKQLGGKPNQQKKPRRGKNNVSQEPVLLEEDYSDMMAPKPMRYTKYYQNDEPFYVVFIHDYANATKCIGCTNEFPKLVQIAPYDIAILHEERYCYPKKDDQGNVEMVPTHKKKAKRFYCVDKECILLRHPYFWRGLVIVSTNVQGRLKESHKDLL</sequence>
<name>A0ABN8PP15_9CNID</name>
<keyword evidence="5" id="KW-1185">Reference proteome</keyword>
<keyword evidence="1" id="KW-0862">Zinc</keyword>